<name>A0A5R8Y1Q3_9BACT</name>
<dbReference type="Gene3D" id="3.40.50.170">
    <property type="entry name" value="Formyl transferase, N-terminal domain"/>
    <property type="match status" value="1"/>
</dbReference>
<evidence type="ECO:0000259" key="1">
    <source>
        <dbReference type="Pfam" id="PF00551"/>
    </source>
</evidence>
<comment type="caution">
    <text evidence="2">The sequence shown here is derived from an EMBL/GenBank/DDBJ whole genome shotgun (WGS) entry which is preliminary data.</text>
</comment>
<reference evidence="2 3" key="1">
    <citation type="submission" date="2019-05" db="EMBL/GenBank/DDBJ databases">
        <title>Arcobacter sp. nov., isolated from sea sediment.</title>
        <authorList>
            <person name="Kim W."/>
        </authorList>
    </citation>
    <scope>NUCLEOTIDE SEQUENCE [LARGE SCALE GENOMIC DNA]</scope>
    <source>
        <strain evidence="2 3">CAU 1517</strain>
    </source>
</reference>
<accession>A0A5R8Y1Q3</accession>
<evidence type="ECO:0000313" key="2">
    <source>
        <dbReference type="EMBL" id="TLP38533.1"/>
    </source>
</evidence>
<sequence>MKVAILTSPNQWFVDYAKDLQLKIRDSVLFFEHKNLHESFDILFILGYHKIIEEKYLKLNLHNIVIHESDLPKGKGWAPLFWQILEGQDEIVFSMFEASNGIDNGNIYMKKRLILDGTELNKQLRAKQAELTIQMCLEFIKNYEKYKFSKPQVGEESFYKKRTAKDSELNIEKSINEQFNLFRIVDNENYPAFFYKGGEKYILKIEKASDEKVF</sequence>
<dbReference type="InterPro" id="IPR002376">
    <property type="entry name" value="Formyl_transf_N"/>
</dbReference>
<dbReference type="InterPro" id="IPR036477">
    <property type="entry name" value="Formyl_transf_N_sf"/>
</dbReference>
<organism evidence="2 3">
    <name type="scientific">Arcobacter arenosus</name>
    <dbReference type="NCBI Taxonomy" id="2576037"/>
    <lineage>
        <taxon>Bacteria</taxon>
        <taxon>Pseudomonadati</taxon>
        <taxon>Campylobacterota</taxon>
        <taxon>Epsilonproteobacteria</taxon>
        <taxon>Campylobacterales</taxon>
        <taxon>Arcobacteraceae</taxon>
        <taxon>Arcobacter</taxon>
    </lineage>
</organism>
<feature type="domain" description="Formyl transferase N-terminal" evidence="1">
    <location>
        <begin position="39"/>
        <end position="135"/>
    </location>
</feature>
<dbReference type="Pfam" id="PF00551">
    <property type="entry name" value="Formyl_trans_N"/>
    <property type="match status" value="1"/>
</dbReference>
<dbReference type="Proteomes" id="UP000308901">
    <property type="component" value="Unassembled WGS sequence"/>
</dbReference>
<protein>
    <submittedName>
        <fullName evidence="2">Methionyl-tRNA formyltransferase</fullName>
    </submittedName>
</protein>
<dbReference type="OrthoDB" id="9802815at2"/>
<keyword evidence="3" id="KW-1185">Reference proteome</keyword>
<dbReference type="SUPFAM" id="SSF53328">
    <property type="entry name" value="Formyltransferase"/>
    <property type="match status" value="1"/>
</dbReference>
<dbReference type="Gene3D" id="3.10.25.20">
    <property type="match status" value="1"/>
</dbReference>
<dbReference type="PANTHER" id="PTHR11138">
    <property type="entry name" value="METHIONYL-TRNA FORMYLTRANSFERASE"/>
    <property type="match status" value="1"/>
</dbReference>
<dbReference type="PANTHER" id="PTHR11138:SF5">
    <property type="entry name" value="METHIONYL-TRNA FORMYLTRANSFERASE, MITOCHONDRIAL"/>
    <property type="match status" value="1"/>
</dbReference>
<dbReference type="EMBL" id="VANU01000003">
    <property type="protein sequence ID" value="TLP38533.1"/>
    <property type="molecule type" value="Genomic_DNA"/>
</dbReference>
<gene>
    <name evidence="2" type="ORF">FDK22_08720</name>
</gene>
<dbReference type="AlphaFoldDB" id="A0A5R8Y1Q3"/>
<dbReference type="GO" id="GO:0004479">
    <property type="term" value="F:methionyl-tRNA formyltransferase activity"/>
    <property type="evidence" value="ECO:0007669"/>
    <property type="project" value="TreeGrafter"/>
</dbReference>
<proteinExistence type="predicted"/>
<dbReference type="RefSeq" id="WP_138152528.1">
    <property type="nucleotide sequence ID" value="NZ_VANU01000003.1"/>
</dbReference>
<keyword evidence="2" id="KW-0808">Transferase</keyword>
<evidence type="ECO:0000313" key="3">
    <source>
        <dbReference type="Proteomes" id="UP000308901"/>
    </source>
</evidence>